<dbReference type="EMBL" id="LSRX01000082">
    <property type="protein sequence ID" value="OLQ10239.1"/>
    <property type="molecule type" value="Genomic_DNA"/>
</dbReference>
<gene>
    <name evidence="5" type="primary">Ankrd7</name>
    <name evidence="5" type="ORF">AK812_SmicGene6132</name>
</gene>
<dbReference type="PROSITE" id="PS50088">
    <property type="entry name" value="ANK_REPEAT"/>
    <property type="match status" value="4"/>
</dbReference>
<accession>A0A1Q9ES41</accession>
<protein>
    <submittedName>
        <fullName evidence="5">Ankyrin repeat domain-containing protein 7</fullName>
    </submittedName>
</protein>
<evidence type="ECO:0000313" key="5">
    <source>
        <dbReference type="EMBL" id="OLQ10239.1"/>
    </source>
</evidence>
<keyword evidence="2 3" id="KW-0040">ANK repeat</keyword>
<feature type="repeat" description="ANK" evidence="3">
    <location>
        <begin position="1065"/>
        <end position="1097"/>
    </location>
</feature>
<feature type="region of interest" description="Disordered" evidence="4">
    <location>
        <begin position="818"/>
        <end position="857"/>
    </location>
</feature>
<name>A0A1Q9ES41_SYMMI</name>
<dbReference type="SUPFAM" id="SSF48403">
    <property type="entry name" value="Ankyrin repeat"/>
    <property type="match status" value="1"/>
</dbReference>
<dbReference type="PROSITE" id="PS50297">
    <property type="entry name" value="ANK_REP_REGION"/>
    <property type="match status" value="3"/>
</dbReference>
<dbReference type="AlphaFoldDB" id="A0A1Q9ES41"/>
<dbReference type="Pfam" id="PF12796">
    <property type="entry name" value="Ank_2"/>
    <property type="match status" value="2"/>
</dbReference>
<evidence type="ECO:0000313" key="6">
    <source>
        <dbReference type="Proteomes" id="UP000186817"/>
    </source>
</evidence>
<comment type="caution">
    <text evidence="5">The sequence shown here is derived from an EMBL/GenBank/DDBJ whole genome shotgun (WGS) entry which is preliminary data.</text>
</comment>
<dbReference type="Proteomes" id="UP000186817">
    <property type="component" value="Unassembled WGS sequence"/>
</dbReference>
<reference evidence="5 6" key="1">
    <citation type="submission" date="2016-02" db="EMBL/GenBank/DDBJ databases">
        <title>Genome analysis of coral dinoflagellate symbionts highlights evolutionary adaptations to a symbiotic lifestyle.</title>
        <authorList>
            <person name="Aranda M."/>
            <person name="Li Y."/>
            <person name="Liew Y.J."/>
            <person name="Baumgarten S."/>
            <person name="Simakov O."/>
            <person name="Wilson M."/>
            <person name="Piel J."/>
            <person name="Ashoor H."/>
            <person name="Bougouffa S."/>
            <person name="Bajic V.B."/>
            <person name="Ryu T."/>
            <person name="Ravasi T."/>
            <person name="Bayer T."/>
            <person name="Micklem G."/>
            <person name="Kim H."/>
            <person name="Bhak J."/>
            <person name="Lajeunesse T.C."/>
            <person name="Voolstra C.R."/>
        </authorList>
    </citation>
    <scope>NUCLEOTIDE SEQUENCE [LARGE SCALE GENOMIC DNA]</scope>
    <source>
        <strain evidence="5 6">CCMP2467</strain>
    </source>
</reference>
<dbReference type="PANTHER" id="PTHR24171">
    <property type="entry name" value="ANKYRIN REPEAT DOMAIN-CONTAINING PROTEIN 39-RELATED"/>
    <property type="match status" value="1"/>
</dbReference>
<feature type="region of interest" description="Disordered" evidence="4">
    <location>
        <begin position="398"/>
        <end position="449"/>
    </location>
</feature>
<sequence length="1147" mass="125087">MGAVDSGLASCNELAFAAPAAPSHSSRKSRRKLQAGHGGGILQDCVQSAQHAAMHLLHSVSDSDEAAREFAHPLTARSGYSPQDGREVAEDERQRIEGFFQALRVGDFRKVVDCAEEDVPFHSRVEPGLLLRAMADGEHWARFEQTLGGDNSDVAFCTISRKMEVTRGQRRWKLGGSTESVDPSAIETKGVPLVQTHGHPAVVVFPERLPGPEVNVVPGGALGHEQDHAGEQARRVHPDWSINEAAHNDTVLAFGRYKGWADSQFPAQNTLALSMVDYASTYHVVIESEDRTAKAVAHLRAGSGLGSRPFDEMCYELGSFMSHAAGAAHWQHGLVARLDGKTCRSLEKTLGEDGGQCNGGGLGLLPKCPMPRSSFETRAVFARDNWCSGPTHDCQATSSIFDDSNNPLHNRMQRQNGAGSPSCVHEGADGPGIAASTPESGQEDPLRARRPSVHIPAQAGREGQDASGNLDRNLHVHRQRCRRLLCTPEHLRPAEAEEIFEVLRVRAAMDDVQAIIDEDSLRQRAAEPKVAATRASTQKQMESEIPWPSIAPRFSLPKILTLSFAYKDKARAQRATGTPSQDSLMLGVQCAVSLRWSPSIGDVQAAFLSGVAAPLCFEKLQGVTESVVEAEGLLETHIDHFLLLVDEIFKKATQEEGDGYSITEEDYVEVTDQLRQSTAVGCPSWMAKKSRPDLACAANFAQSRQGNPTLQDVKDTNKAINNNYKDHGMQIKPVPLGEVCVVLYHDAAWGASQRTTRADERPGLEAPCLQEGVPVDLRRGDNGMLCTSPRHDTRKPKADRRLIIDRPRFPEADLPQRGQAMVGKRARRSTAGRGRSCFDPVPLGAQRPPAESHYDEADESEELVEDCGPRFFLAVLGKLFADVLKPDGMDLTQRTLRGQDVVMLAAVSKSSSTVSCLDFLLDAKIGIENKDCLSWTPLSHACRNSSTEAVTFLLERKASVDTQDVAGRTPMMLACMDASAEIPPLLLEARADIKLQDKRQWTALFYAAERGKQEVVKFLLRKHATPQQTTSEGISALMIAAVRGNTMAAKQLIRRQADLNGVEKNGNTALMLALAAAQQDLVAWLLQEDVDVDISNDLEESAYDIAAEQGFNSLKNTIVMISRIREEARRKAALAAAAAEAAKYLED</sequence>
<keyword evidence="1" id="KW-0677">Repeat</keyword>
<feature type="repeat" description="ANK" evidence="3">
    <location>
        <begin position="966"/>
        <end position="998"/>
    </location>
</feature>
<proteinExistence type="predicted"/>
<evidence type="ECO:0000256" key="1">
    <source>
        <dbReference type="ARBA" id="ARBA00022737"/>
    </source>
</evidence>
<evidence type="ECO:0000256" key="2">
    <source>
        <dbReference type="ARBA" id="ARBA00023043"/>
    </source>
</evidence>
<feature type="repeat" description="ANK" evidence="3">
    <location>
        <begin position="933"/>
        <end position="965"/>
    </location>
</feature>
<evidence type="ECO:0000256" key="4">
    <source>
        <dbReference type="SAM" id="MobiDB-lite"/>
    </source>
</evidence>
<dbReference type="OrthoDB" id="539213at2759"/>
<dbReference type="InterPro" id="IPR036770">
    <property type="entry name" value="Ankyrin_rpt-contain_sf"/>
</dbReference>
<evidence type="ECO:0000256" key="3">
    <source>
        <dbReference type="PROSITE-ProRule" id="PRU00023"/>
    </source>
</evidence>
<feature type="compositionally biased region" description="Polar residues" evidence="4">
    <location>
        <begin position="398"/>
        <end position="419"/>
    </location>
</feature>
<dbReference type="SMART" id="SM00248">
    <property type="entry name" value="ANK"/>
    <property type="match status" value="6"/>
</dbReference>
<feature type="repeat" description="ANK" evidence="3">
    <location>
        <begin position="1032"/>
        <end position="1064"/>
    </location>
</feature>
<organism evidence="5 6">
    <name type="scientific">Symbiodinium microadriaticum</name>
    <name type="common">Dinoflagellate</name>
    <name type="synonym">Zooxanthella microadriatica</name>
    <dbReference type="NCBI Taxonomy" id="2951"/>
    <lineage>
        <taxon>Eukaryota</taxon>
        <taxon>Sar</taxon>
        <taxon>Alveolata</taxon>
        <taxon>Dinophyceae</taxon>
        <taxon>Suessiales</taxon>
        <taxon>Symbiodiniaceae</taxon>
        <taxon>Symbiodinium</taxon>
    </lineage>
</organism>
<dbReference type="InterPro" id="IPR002110">
    <property type="entry name" value="Ankyrin_rpt"/>
</dbReference>
<keyword evidence="6" id="KW-1185">Reference proteome</keyword>
<dbReference type="Gene3D" id="1.25.40.20">
    <property type="entry name" value="Ankyrin repeat-containing domain"/>
    <property type="match status" value="2"/>
</dbReference>